<dbReference type="Pfam" id="PF20684">
    <property type="entry name" value="Fung_rhodopsin"/>
    <property type="match status" value="1"/>
</dbReference>
<dbReference type="PANTHER" id="PTHR33048">
    <property type="entry name" value="PTH11-LIKE INTEGRAL MEMBRANE PROTEIN (AFU_ORTHOLOGUE AFUA_5G11245)"/>
    <property type="match status" value="1"/>
</dbReference>
<dbReference type="EMBL" id="MU860020">
    <property type="protein sequence ID" value="KAK4241545.1"/>
    <property type="molecule type" value="Genomic_DNA"/>
</dbReference>
<dbReference type="Proteomes" id="UP001303760">
    <property type="component" value="Unassembled WGS sequence"/>
</dbReference>
<name>A0AAN7CGE8_9PEZI</name>
<comment type="subcellular location">
    <subcellularLocation>
        <location evidence="1">Membrane</location>
        <topology evidence="1">Multi-pass membrane protein</topology>
    </subcellularLocation>
</comment>
<evidence type="ECO:0000256" key="1">
    <source>
        <dbReference type="ARBA" id="ARBA00004141"/>
    </source>
</evidence>
<dbReference type="AlphaFoldDB" id="A0AAN7CGE8"/>
<dbReference type="PANTHER" id="PTHR33048:SF47">
    <property type="entry name" value="INTEGRAL MEMBRANE PROTEIN-RELATED"/>
    <property type="match status" value="1"/>
</dbReference>
<dbReference type="GO" id="GO:0016020">
    <property type="term" value="C:membrane"/>
    <property type="evidence" value="ECO:0007669"/>
    <property type="project" value="UniProtKB-SubCell"/>
</dbReference>
<comment type="caution">
    <text evidence="8">The sequence shown here is derived from an EMBL/GenBank/DDBJ whole genome shotgun (WGS) entry which is preliminary data.</text>
</comment>
<accession>A0AAN7CGE8</accession>
<feature type="transmembrane region" description="Helical" evidence="6">
    <location>
        <begin position="35"/>
        <end position="55"/>
    </location>
</feature>
<feature type="domain" description="Rhodopsin" evidence="7">
    <location>
        <begin position="68"/>
        <end position="227"/>
    </location>
</feature>
<dbReference type="InterPro" id="IPR052337">
    <property type="entry name" value="SAT4-like"/>
</dbReference>
<reference evidence="8" key="1">
    <citation type="journal article" date="2023" name="Mol. Phylogenet. Evol.">
        <title>Genome-scale phylogeny and comparative genomics of the fungal order Sordariales.</title>
        <authorList>
            <person name="Hensen N."/>
            <person name="Bonometti L."/>
            <person name="Westerberg I."/>
            <person name="Brannstrom I.O."/>
            <person name="Guillou S."/>
            <person name="Cros-Aarteil S."/>
            <person name="Calhoun S."/>
            <person name="Haridas S."/>
            <person name="Kuo A."/>
            <person name="Mondo S."/>
            <person name="Pangilinan J."/>
            <person name="Riley R."/>
            <person name="LaButti K."/>
            <person name="Andreopoulos B."/>
            <person name="Lipzen A."/>
            <person name="Chen C."/>
            <person name="Yan M."/>
            <person name="Daum C."/>
            <person name="Ng V."/>
            <person name="Clum A."/>
            <person name="Steindorff A."/>
            <person name="Ohm R.A."/>
            <person name="Martin F."/>
            <person name="Silar P."/>
            <person name="Natvig D.O."/>
            <person name="Lalanne C."/>
            <person name="Gautier V."/>
            <person name="Ament-Velasquez S.L."/>
            <person name="Kruys A."/>
            <person name="Hutchinson M.I."/>
            <person name="Powell A.J."/>
            <person name="Barry K."/>
            <person name="Miller A.N."/>
            <person name="Grigoriev I.V."/>
            <person name="Debuchy R."/>
            <person name="Gladieux P."/>
            <person name="Hiltunen Thoren M."/>
            <person name="Johannesson H."/>
        </authorList>
    </citation>
    <scope>NUCLEOTIDE SEQUENCE</scope>
    <source>
        <strain evidence="8">CBS 532.94</strain>
    </source>
</reference>
<comment type="similarity">
    <text evidence="5">Belongs to the SAT4 family.</text>
</comment>
<keyword evidence="2 6" id="KW-0812">Transmembrane</keyword>
<keyword evidence="9" id="KW-1185">Reference proteome</keyword>
<evidence type="ECO:0000256" key="5">
    <source>
        <dbReference type="ARBA" id="ARBA00038359"/>
    </source>
</evidence>
<protein>
    <recommendedName>
        <fullName evidence="7">Rhodopsin domain-containing protein</fullName>
    </recommendedName>
</protein>
<sequence>MADLSGIDLCSIRVGMPPEGEVPNFADPPSLVPTIIPVCTVMMTLALLVTAGRLFVNRKQLGWSDFITATLFSKASIFLLFHQIFTMERHMQIAIWAGLAVSFAVFLPSVGYQVYTLTPNPGETCDDLALSGKSEQGGAVWSIVGSVLNLMLDVYIFLLPLPIIAKLNWSTRKRLKASAVFSTGVLIRMAKDLADKSWKAAVVLLCFTVEVHITIMVSSMPGFSKFVRVYTTCRAPASNQCPGNGCDRNKPRTGRERYPELGEPWLFKTNATVEAKAEESDGGVTELQPTADLGVMQTLDVEQAISRPLPANVKIVRGIQGCDVFDKQRMEWK</sequence>
<evidence type="ECO:0000256" key="3">
    <source>
        <dbReference type="ARBA" id="ARBA00022989"/>
    </source>
</evidence>
<proteinExistence type="inferred from homology"/>
<keyword evidence="4 6" id="KW-0472">Membrane</keyword>
<evidence type="ECO:0000259" key="7">
    <source>
        <dbReference type="Pfam" id="PF20684"/>
    </source>
</evidence>
<feature type="transmembrane region" description="Helical" evidence="6">
    <location>
        <begin position="197"/>
        <end position="218"/>
    </location>
</feature>
<keyword evidence="3 6" id="KW-1133">Transmembrane helix</keyword>
<evidence type="ECO:0000256" key="6">
    <source>
        <dbReference type="SAM" id="Phobius"/>
    </source>
</evidence>
<feature type="transmembrane region" description="Helical" evidence="6">
    <location>
        <begin position="93"/>
        <end position="115"/>
    </location>
</feature>
<evidence type="ECO:0000256" key="2">
    <source>
        <dbReference type="ARBA" id="ARBA00022692"/>
    </source>
</evidence>
<reference evidence="8" key="2">
    <citation type="submission" date="2023-05" db="EMBL/GenBank/DDBJ databases">
        <authorList>
            <consortium name="Lawrence Berkeley National Laboratory"/>
            <person name="Steindorff A."/>
            <person name="Hensen N."/>
            <person name="Bonometti L."/>
            <person name="Westerberg I."/>
            <person name="Brannstrom I.O."/>
            <person name="Guillou S."/>
            <person name="Cros-Aarteil S."/>
            <person name="Calhoun S."/>
            <person name="Haridas S."/>
            <person name="Kuo A."/>
            <person name="Mondo S."/>
            <person name="Pangilinan J."/>
            <person name="Riley R."/>
            <person name="Labutti K."/>
            <person name="Andreopoulos B."/>
            <person name="Lipzen A."/>
            <person name="Chen C."/>
            <person name="Yanf M."/>
            <person name="Daum C."/>
            <person name="Ng V."/>
            <person name="Clum A."/>
            <person name="Ohm R."/>
            <person name="Martin F."/>
            <person name="Silar P."/>
            <person name="Natvig D."/>
            <person name="Lalanne C."/>
            <person name="Gautier V."/>
            <person name="Ament-Velasquez S.L."/>
            <person name="Kruys A."/>
            <person name="Hutchinson M.I."/>
            <person name="Powell A.J."/>
            <person name="Barry K."/>
            <person name="Miller A.N."/>
            <person name="Grigoriev I.V."/>
            <person name="Debuchy R."/>
            <person name="Gladieux P."/>
            <person name="Thoren M.H."/>
            <person name="Johannesson H."/>
        </authorList>
    </citation>
    <scope>NUCLEOTIDE SEQUENCE</scope>
    <source>
        <strain evidence="8">CBS 532.94</strain>
    </source>
</reference>
<feature type="transmembrane region" description="Helical" evidence="6">
    <location>
        <begin position="139"/>
        <end position="163"/>
    </location>
</feature>
<organism evidence="8 9">
    <name type="scientific">Achaetomium macrosporum</name>
    <dbReference type="NCBI Taxonomy" id="79813"/>
    <lineage>
        <taxon>Eukaryota</taxon>
        <taxon>Fungi</taxon>
        <taxon>Dikarya</taxon>
        <taxon>Ascomycota</taxon>
        <taxon>Pezizomycotina</taxon>
        <taxon>Sordariomycetes</taxon>
        <taxon>Sordariomycetidae</taxon>
        <taxon>Sordariales</taxon>
        <taxon>Chaetomiaceae</taxon>
        <taxon>Achaetomium</taxon>
    </lineage>
</organism>
<evidence type="ECO:0000313" key="9">
    <source>
        <dbReference type="Proteomes" id="UP001303760"/>
    </source>
</evidence>
<gene>
    <name evidence="8" type="ORF">C8A03DRAFT_12189</name>
</gene>
<evidence type="ECO:0000313" key="8">
    <source>
        <dbReference type="EMBL" id="KAK4241545.1"/>
    </source>
</evidence>
<dbReference type="InterPro" id="IPR049326">
    <property type="entry name" value="Rhodopsin_dom_fungi"/>
</dbReference>
<evidence type="ECO:0000256" key="4">
    <source>
        <dbReference type="ARBA" id="ARBA00023136"/>
    </source>
</evidence>